<dbReference type="EMBL" id="OU893351">
    <property type="protein sequence ID" value="CAG9789966.1"/>
    <property type="molecule type" value="Genomic_DNA"/>
</dbReference>
<feature type="region of interest" description="Disordered" evidence="1">
    <location>
        <begin position="1"/>
        <end position="20"/>
    </location>
</feature>
<keyword evidence="3" id="KW-1185">Reference proteome</keyword>
<name>A0A9N9R5J3_9NEOP</name>
<accession>A0A9N9R5J3</accession>
<evidence type="ECO:0000256" key="1">
    <source>
        <dbReference type="SAM" id="MobiDB-lite"/>
    </source>
</evidence>
<dbReference type="AlphaFoldDB" id="A0A9N9R5J3"/>
<organism evidence="2 3">
    <name type="scientific">Diatraea saccharalis</name>
    <name type="common">sugarcane borer</name>
    <dbReference type="NCBI Taxonomy" id="40085"/>
    <lineage>
        <taxon>Eukaryota</taxon>
        <taxon>Metazoa</taxon>
        <taxon>Ecdysozoa</taxon>
        <taxon>Arthropoda</taxon>
        <taxon>Hexapoda</taxon>
        <taxon>Insecta</taxon>
        <taxon>Pterygota</taxon>
        <taxon>Neoptera</taxon>
        <taxon>Endopterygota</taxon>
        <taxon>Lepidoptera</taxon>
        <taxon>Glossata</taxon>
        <taxon>Ditrysia</taxon>
        <taxon>Pyraloidea</taxon>
        <taxon>Crambidae</taxon>
        <taxon>Crambinae</taxon>
        <taxon>Diatraea</taxon>
    </lineage>
</organism>
<protein>
    <submittedName>
        <fullName evidence="2">Uncharacterized protein</fullName>
    </submittedName>
</protein>
<reference evidence="2" key="1">
    <citation type="submission" date="2021-12" db="EMBL/GenBank/DDBJ databases">
        <authorList>
            <person name="King R."/>
        </authorList>
    </citation>
    <scope>NUCLEOTIDE SEQUENCE</scope>
</reference>
<evidence type="ECO:0000313" key="3">
    <source>
        <dbReference type="Proteomes" id="UP001153714"/>
    </source>
</evidence>
<gene>
    <name evidence="2" type="ORF">DIATSA_LOCUS7658</name>
</gene>
<reference evidence="2" key="2">
    <citation type="submission" date="2022-10" db="EMBL/GenBank/DDBJ databases">
        <authorList>
            <consortium name="ENA_rothamsted_submissions"/>
            <consortium name="culmorum"/>
            <person name="King R."/>
        </authorList>
    </citation>
    <scope>NUCLEOTIDE SEQUENCE</scope>
</reference>
<proteinExistence type="predicted"/>
<sequence>MRSALEEADQPSNSLDDNEMNLLRSGDYWDSVWVEEVNPKKILRSFQEKTGYNLEDSTSKRIPKLNSLKAKIMPGSKLYQLVSVLKKSSPRLLYVISNNQNKD</sequence>
<dbReference type="Proteomes" id="UP001153714">
    <property type="component" value="Chromosome 20"/>
</dbReference>
<evidence type="ECO:0000313" key="2">
    <source>
        <dbReference type="EMBL" id="CAG9789966.1"/>
    </source>
</evidence>
<dbReference type="OrthoDB" id="7473119at2759"/>